<evidence type="ECO:0000256" key="1">
    <source>
        <dbReference type="SAM" id="MobiDB-lite"/>
    </source>
</evidence>
<sequence length="125" mass="13705">MQKIVIPKGLEIVKTPSFYFPLKAKWHSIYDPQGRYDLSSIPTTVPRMNSHNNPHPFVCVAWNVNDPELPPGLPVPFLIPVSPIDLILDSSSQAPSTRSSSAPSTLSNTSSNASSTYTQSRLTLI</sequence>
<reference evidence="2 3" key="1">
    <citation type="submission" date="2019-05" db="EMBL/GenBank/DDBJ databases">
        <title>Emergence of the Ug99 lineage of the wheat stem rust pathogen through somatic hybridization.</title>
        <authorList>
            <person name="Li F."/>
            <person name="Upadhyaya N.M."/>
            <person name="Sperschneider J."/>
            <person name="Matny O."/>
            <person name="Nguyen-Phuc H."/>
            <person name="Mago R."/>
            <person name="Raley C."/>
            <person name="Miller M.E."/>
            <person name="Silverstein K.A.T."/>
            <person name="Henningsen E."/>
            <person name="Hirsch C.D."/>
            <person name="Visser B."/>
            <person name="Pretorius Z.A."/>
            <person name="Steffenson B.J."/>
            <person name="Schwessinger B."/>
            <person name="Dodds P.N."/>
            <person name="Figueroa M."/>
        </authorList>
    </citation>
    <scope>NUCLEOTIDE SEQUENCE [LARGE SCALE GENOMIC DNA]</scope>
    <source>
        <strain evidence="2 3">Ug99</strain>
    </source>
</reference>
<gene>
    <name evidence="2" type="ORF">PGTUg99_002348</name>
</gene>
<feature type="region of interest" description="Disordered" evidence="1">
    <location>
        <begin position="91"/>
        <end position="125"/>
    </location>
</feature>
<evidence type="ECO:0000313" key="3">
    <source>
        <dbReference type="Proteomes" id="UP000325313"/>
    </source>
</evidence>
<accession>A0A5B0NB48</accession>
<protein>
    <submittedName>
        <fullName evidence="2">Uncharacterized protein</fullName>
    </submittedName>
</protein>
<evidence type="ECO:0000313" key="2">
    <source>
        <dbReference type="EMBL" id="KAA1084989.1"/>
    </source>
</evidence>
<organism evidence="2 3">
    <name type="scientific">Puccinia graminis f. sp. tritici</name>
    <dbReference type="NCBI Taxonomy" id="56615"/>
    <lineage>
        <taxon>Eukaryota</taxon>
        <taxon>Fungi</taxon>
        <taxon>Dikarya</taxon>
        <taxon>Basidiomycota</taxon>
        <taxon>Pucciniomycotina</taxon>
        <taxon>Pucciniomycetes</taxon>
        <taxon>Pucciniales</taxon>
        <taxon>Pucciniaceae</taxon>
        <taxon>Puccinia</taxon>
    </lineage>
</organism>
<dbReference type="EMBL" id="VDEP01000421">
    <property type="protein sequence ID" value="KAA1084989.1"/>
    <property type="molecule type" value="Genomic_DNA"/>
</dbReference>
<dbReference type="Proteomes" id="UP000325313">
    <property type="component" value="Unassembled WGS sequence"/>
</dbReference>
<name>A0A5B0NB48_PUCGR</name>
<comment type="caution">
    <text evidence="2">The sequence shown here is derived from an EMBL/GenBank/DDBJ whole genome shotgun (WGS) entry which is preliminary data.</text>
</comment>
<proteinExistence type="predicted"/>
<dbReference type="AlphaFoldDB" id="A0A5B0NB48"/>